<dbReference type="InterPro" id="IPR006685">
    <property type="entry name" value="MscS_channel_2nd"/>
</dbReference>
<dbReference type="PANTHER" id="PTHR30566">
    <property type="entry name" value="YNAI-RELATED MECHANOSENSITIVE ION CHANNEL"/>
    <property type="match status" value="1"/>
</dbReference>
<dbReference type="InterPro" id="IPR010920">
    <property type="entry name" value="LSM_dom_sf"/>
</dbReference>
<dbReference type="SUPFAM" id="SSF50182">
    <property type="entry name" value="Sm-like ribonucleoproteins"/>
    <property type="match status" value="1"/>
</dbReference>
<dbReference type="Proteomes" id="UP000064967">
    <property type="component" value="Chromosome"/>
</dbReference>
<dbReference type="AlphaFoldDB" id="A0A0K1Q718"/>
<keyword evidence="3" id="KW-1003">Cell membrane</keyword>
<keyword evidence="5 8" id="KW-1133">Transmembrane helix</keyword>
<feature type="transmembrane region" description="Helical" evidence="8">
    <location>
        <begin position="274"/>
        <end position="292"/>
    </location>
</feature>
<evidence type="ECO:0000256" key="1">
    <source>
        <dbReference type="ARBA" id="ARBA00004651"/>
    </source>
</evidence>
<evidence type="ECO:0000256" key="3">
    <source>
        <dbReference type="ARBA" id="ARBA00022475"/>
    </source>
</evidence>
<dbReference type="Pfam" id="PF00924">
    <property type="entry name" value="MS_channel_2nd"/>
    <property type="match status" value="1"/>
</dbReference>
<reference evidence="12 13" key="1">
    <citation type="submission" date="2015-08" db="EMBL/GenBank/DDBJ databases">
        <authorList>
            <person name="Babu N.S."/>
            <person name="Beckwith C.J."/>
            <person name="Beseler K.G."/>
            <person name="Brison A."/>
            <person name="Carone J.V."/>
            <person name="Caskin T.P."/>
            <person name="Diamond M."/>
            <person name="Durham M.E."/>
            <person name="Foxe J.M."/>
            <person name="Go M."/>
            <person name="Henderson B.A."/>
            <person name="Jones I.B."/>
            <person name="McGettigan J.A."/>
            <person name="Micheletti S.J."/>
            <person name="Nasrallah M.E."/>
            <person name="Ortiz D."/>
            <person name="Piller C.R."/>
            <person name="Privatt S.R."/>
            <person name="Schneider S.L."/>
            <person name="Sharp S."/>
            <person name="Smith T.C."/>
            <person name="Stanton J.D."/>
            <person name="Ullery H.E."/>
            <person name="Wilson R.J."/>
            <person name="Serrano M.G."/>
            <person name="Buck G."/>
            <person name="Lee V."/>
            <person name="Wang Y."/>
            <person name="Carvalho R."/>
            <person name="Voegtly L."/>
            <person name="Shi R."/>
            <person name="Duckworth R."/>
            <person name="Johnson A."/>
            <person name="Loviza R."/>
            <person name="Walstead R."/>
            <person name="Shah Z."/>
            <person name="Kiflezghi M."/>
            <person name="Wade K."/>
            <person name="Ball S.L."/>
            <person name="Bradley K.W."/>
            <person name="Asai D.J."/>
            <person name="Bowman C.A."/>
            <person name="Russell D.A."/>
            <person name="Pope W.H."/>
            <person name="Jacobs-Sera D."/>
            <person name="Hendrix R.W."/>
            <person name="Hatfull G.F."/>
        </authorList>
    </citation>
    <scope>NUCLEOTIDE SEQUENCE [LARGE SCALE GENOMIC DNA]</scope>
    <source>
        <strain evidence="12 13">DSM 27648</strain>
    </source>
</reference>
<dbReference type="RefSeq" id="WP_169928167.1">
    <property type="nucleotide sequence ID" value="NZ_CP012333.1"/>
</dbReference>
<feature type="transmembrane region" description="Helical" evidence="8">
    <location>
        <begin position="242"/>
        <end position="262"/>
    </location>
</feature>
<dbReference type="Pfam" id="PF21088">
    <property type="entry name" value="MS_channel_1st"/>
    <property type="match status" value="1"/>
</dbReference>
<comment type="similarity">
    <text evidence="2">Belongs to the MscS (TC 1.A.23) family.</text>
</comment>
<evidence type="ECO:0000313" key="13">
    <source>
        <dbReference type="Proteomes" id="UP000064967"/>
    </source>
</evidence>
<feature type="transmembrane region" description="Helical" evidence="8">
    <location>
        <begin position="193"/>
        <end position="221"/>
    </location>
</feature>
<sequence>MKWPATLLAVLVVLVFPAFARARVVPAPAAPPAAAPTPAALPSRIEEEAADSPRASMRRFLDLSAHAQWREASTYLDVPRAQEKRGPELASRLHEVLERKLVIHPELLSPQSSGAPDASGGILVLGEIDGGGRPQPITIERRPALAPGEHGVWVFGRGTVDAIDRLYDALETDWASEHLPAPFLARGPKGLYVWQWLGIPVLALGSAAAGLLLTWLLGLLVRVVVDPCSRTARFLPRLRQPVRLAWATVAFWLASPLLVLPLRASEFVDRLLGALGYLALFWAAILVLMAAGDEATEGPWVDGRPTARTLTVVGVRLGKAVVVAIGLMLALSRLGYSPTSIVAGLGLGGIVVALAAQKTVENFIGSIAILVDQPFHIGDRIRVGDFVRPEKIEGVVESIGLRTTRLRTTDRTVIVIPNGKLADSRIESLSEREVARLTTHVRLSRAPSASQLRVLRASLKRAVRKHPLIRASDVTVELGEIGESSFDLHVTAFVETIELDEFDRVRGEVLLACIETVDRSGFELALPTHSVIATGPQPAPRH</sequence>
<evidence type="ECO:0000256" key="4">
    <source>
        <dbReference type="ARBA" id="ARBA00022692"/>
    </source>
</evidence>
<evidence type="ECO:0000256" key="8">
    <source>
        <dbReference type="SAM" id="Phobius"/>
    </source>
</evidence>
<feature type="transmembrane region" description="Helical" evidence="8">
    <location>
        <begin position="313"/>
        <end position="331"/>
    </location>
</feature>
<dbReference type="InterPro" id="IPR011014">
    <property type="entry name" value="MscS_channel_TM-2"/>
</dbReference>
<dbReference type="SUPFAM" id="SSF82689">
    <property type="entry name" value="Mechanosensitive channel protein MscS (YggB), C-terminal domain"/>
    <property type="match status" value="1"/>
</dbReference>
<evidence type="ECO:0000256" key="6">
    <source>
        <dbReference type="ARBA" id="ARBA00023136"/>
    </source>
</evidence>
<feature type="domain" description="Mechanosensitive ion channel transmembrane helices 2/3" evidence="11">
    <location>
        <begin position="320"/>
        <end position="357"/>
    </location>
</feature>
<feature type="chain" id="PRO_5005466970" evidence="9">
    <location>
        <begin position="23"/>
        <end position="542"/>
    </location>
</feature>
<name>A0A0K1Q718_9BACT</name>
<evidence type="ECO:0000256" key="2">
    <source>
        <dbReference type="ARBA" id="ARBA00008017"/>
    </source>
</evidence>
<proteinExistence type="inferred from homology"/>
<keyword evidence="4 8" id="KW-0812">Transmembrane</keyword>
<keyword evidence="13" id="KW-1185">Reference proteome</keyword>
<feature type="transmembrane region" description="Helical" evidence="8">
    <location>
        <begin position="337"/>
        <end position="356"/>
    </location>
</feature>
<organism evidence="12 13">
    <name type="scientific">Labilithrix luteola</name>
    <dbReference type="NCBI Taxonomy" id="1391654"/>
    <lineage>
        <taxon>Bacteria</taxon>
        <taxon>Pseudomonadati</taxon>
        <taxon>Myxococcota</taxon>
        <taxon>Polyangia</taxon>
        <taxon>Polyangiales</taxon>
        <taxon>Labilitrichaceae</taxon>
        <taxon>Labilithrix</taxon>
    </lineage>
</organism>
<evidence type="ECO:0000256" key="7">
    <source>
        <dbReference type="SAM" id="MobiDB-lite"/>
    </source>
</evidence>
<evidence type="ECO:0000259" key="11">
    <source>
        <dbReference type="Pfam" id="PF21088"/>
    </source>
</evidence>
<feature type="region of interest" description="Disordered" evidence="7">
    <location>
        <begin position="29"/>
        <end position="53"/>
    </location>
</feature>
<dbReference type="InterPro" id="IPR011066">
    <property type="entry name" value="MscS_channel_C_sf"/>
</dbReference>
<feature type="signal peptide" evidence="9">
    <location>
        <begin position="1"/>
        <end position="22"/>
    </location>
</feature>
<dbReference type="Gene3D" id="2.30.30.60">
    <property type="match status" value="1"/>
</dbReference>
<protein>
    <submittedName>
        <fullName evidence="12">Potassium efflux system KefA protein / Small-conductance mechanosensitive channel</fullName>
    </submittedName>
</protein>
<accession>A0A0K1Q718</accession>
<dbReference type="SUPFAM" id="SSF82861">
    <property type="entry name" value="Mechanosensitive channel protein MscS (YggB), transmembrane region"/>
    <property type="match status" value="1"/>
</dbReference>
<evidence type="ECO:0000256" key="5">
    <source>
        <dbReference type="ARBA" id="ARBA00022989"/>
    </source>
</evidence>
<dbReference type="Gene3D" id="1.10.287.1260">
    <property type="match status" value="1"/>
</dbReference>
<keyword evidence="9" id="KW-0732">Signal</keyword>
<evidence type="ECO:0000259" key="10">
    <source>
        <dbReference type="Pfam" id="PF00924"/>
    </source>
</evidence>
<dbReference type="GO" id="GO:0005886">
    <property type="term" value="C:plasma membrane"/>
    <property type="evidence" value="ECO:0007669"/>
    <property type="project" value="UniProtKB-SubCell"/>
</dbReference>
<dbReference type="EMBL" id="CP012333">
    <property type="protein sequence ID" value="AKV01514.1"/>
    <property type="molecule type" value="Genomic_DNA"/>
</dbReference>
<dbReference type="InterPro" id="IPR023408">
    <property type="entry name" value="MscS_beta-dom_sf"/>
</dbReference>
<evidence type="ECO:0000256" key="9">
    <source>
        <dbReference type="SAM" id="SignalP"/>
    </source>
</evidence>
<dbReference type="GO" id="GO:0008381">
    <property type="term" value="F:mechanosensitive monoatomic ion channel activity"/>
    <property type="evidence" value="ECO:0007669"/>
    <property type="project" value="UniProtKB-ARBA"/>
</dbReference>
<dbReference type="STRING" id="1391654.AKJ09_08177"/>
<dbReference type="InterPro" id="IPR049142">
    <property type="entry name" value="MS_channel_1st"/>
</dbReference>
<dbReference type="PANTHER" id="PTHR30566:SF5">
    <property type="entry name" value="MECHANOSENSITIVE ION CHANNEL PROTEIN 1, MITOCHONDRIAL-RELATED"/>
    <property type="match status" value="1"/>
</dbReference>
<comment type="subcellular location">
    <subcellularLocation>
        <location evidence="1">Cell membrane</location>
        <topology evidence="1">Multi-pass membrane protein</topology>
    </subcellularLocation>
</comment>
<feature type="domain" description="Mechanosensitive ion channel MscS" evidence="10">
    <location>
        <begin position="359"/>
        <end position="427"/>
    </location>
</feature>
<gene>
    <name evidence="12" type="ORF">AKJ09_08177</name>
</gene>
<keyword evidence="6 8" id="KW-0472">Membrane</keyword>
<dbReference type="KEGG" id="llu:AKJ09_08177"/>
<evidence type="ECO:0000313" key="12">
    <source>
        <dbReference type="EMBL" id="AKV01514.1"/>
    </source>
</evidence>